<sequence length="73" mass="7523">MENPLEAYETTEALTYGLAGLGSLNVGATELLGTNYVQDAIGTGNMELAAFAFGAGGAALLAQKLDLAEVWED</sequence>
<dbReference type="Proteomes" id="UP001500194">
    <property type="component" value="Unassembled WGS sequence"/>
</dbReference>
<name>A0AAV3T021_9EURY</name>
<keyword evidence="2" id="KW-1185">Reference proteome</keyword>
<dbReference type="RefSeq" id="WP_227260938.1">
    <property type="nucleotide sequence ID" value="NZ_BAAADU010000002.1"/>
</dbReference>
<evidence type="ECO:0000313" key="1">
    <source>
        <dbReference type="EMBL" id="GAA0651929.1"/>
    </source>
</evidence>
<protein>
    <submittedName>
        <fullName evidence="1">Uncharacterized protein</fullName>
    </submittedName>
</protein>
<dbReference type="AlphaFoldDB" id="A0AAV3T021"/>
<gene>
    <name evidence="1" type="ORF">GCM10009019_13740</name>
</gene>
<accession>A0AAV3T021</accession>
<reference evidence="1 2" key="1">
    <citation type="journal article" date="2019" name="Int. J. Syst. Evol. Microbiol.">
        <title>The Global Catalogue of Microorganisms (GCM) 10K type strain sequencing project: providing services to taxonomists for standard genome sequencing and annotation.</title>
        <authorList>
            <consortium name="The Broad Institute Genomics Platform"/>
            <consortium name="The Broad Institute Genome Sequencing Center for Infectious Disease"/>
            <person name="Wu L."/>
            <person name="Ma J."/>
        </authorList>
    </citation>
    <scope>NUCLEOTIDE SEQUENCE [LARGE SCALE GENOMIC DNA]</scope>
    <source>
        <strain evidence="1 2">JCM 16327</strain>
    </source>
</reference>
<dbReference type="GeneID" id="68573953"/>
<organism evidence="1 2">
    <name type="scientific">Salarchaeum japonicum</name>
    <dbReference type="NCBI Taxonomy" id="555573"/>
    <lineage>
        <taxon>Archaea</taxon>
        <taxon>Methanobacteriati</taxon>
        <taxon>Methanobacteriota</taxon>
        <taxon>Stenosarchaea group</taxon>
        <taxon>Halobacteria</taxon>
        <taxon>Halobacteriales</taxon>
        <taxon>Halobacteriaceae</taxon>
    </lineage>
</organism>
<comment type="caution">
    <text evidence="1">The sequence shown here is derived from an EMBL/GenBank/DDBJ whole genome shotgun (WGS) entry which is preliminary data.</text>
</comment>
<proteinExistence type="predicted"/>
<evidence type="ECO:0000313" key="2">
    <source>
        <dbReference type="Proteomes" id="UP001500194"/>
    </source>
</evidence>
<dbReference type="EMBL" id="BAAADU010000002">
    <property type="protein sequence ID" value="GAA0651929.1"/>
    <property type="molecule type" value="Genomic_DNA"/>
</dbReference>